<name>A0ABU1K924_9FLAO</name>
<reference evidence="2 3" key="1">
    <citation type="submission" date="2023-07" db="EMBL/GenBank/DDBJ databases">
        <title>Genomic Encyclopedia of Type Strains, Phase IV (KMG-IV): sequencing the most valuable type-strain genomes for metagenomic binning, comparative biology and taxonomic classification.</title>
        <authorList>
            <person name="Goeker M."/>
        </authorList>
    </citation>
    <scope>NUCLEOTIDE SEQUENCE [LARGE SCALE GENOMIC DNA]</scope>
    <source>
        <strain evidence="2 3">DSM 102814</strain>
    </source>
</reference>
<dbReference type="RefSeq" id="WP_309730362.1">
    <property type="nucleotide sequence ID" value="NZ_JAVDQA010000011.1"/>
</dbReference>
<dbReference type="Proteomes" id="UP001257659">
    <property type="component" value="Unassembled WGS sequence"/>
</dbReference>
<dbReference type="EMBL" id="JAVDQA010000011">
    <property type="protein sequence ID" value="MDR6302108.1"/>
    <property type="molecule type" value="Genomic_DNA"/>
</dbReference>
<accession>A0ABU1K924</accession>
<evidence type="ECO:0000313" key="3">
    <source>
        <dbReference type="Proteomes" id="UP001257659"/>
    </source>
</evidence>
<keyword evidence="3" id="KW-1185">Reference proteome</keyword>
<keyword evidence="1" id="KW-0812">Transmembrane</keyword>
<proteinExistence type="predicted"/>
<sequence length="50" mass="5806">MDVKKGHDNTKEDYILKDNKKTKFGSGFIIVVLILLITAVVISGFYMEWW</sequence>
<keyword evidence="1" id="KW-1133">Transmembrane helix</keyword>
<gene>
    <name evidence="2" type="ORF">GGR31_002787</name>
</gene>
<protein>
    <submittedName>
        <fullName evidence="2">Uncharacterized protein</fullName>
    </submittedName>
</protein>
<keyword evidence="1" id="KW-0472">Membrane</keyword>
<evidence type="ECO:0000256" key="1">
    <source>
        <dbReference type="SAM" id="Phobius"/>
    </source>
</evidence>
<feature type="transmembrane region" description="Helical" evidence="1">
    <location>
        <begin position="24"/>
        <end position="47"/>
    </location>
</feature>
<organism evidence="2 3">
    <name type="scientific">Mesonia maritima</name>
    <dbReference type="NCBI Taxonomy" id="1793873"/>
    <lineage>
        <taxon>Bacteria</taxon>
        <taxon>Pseudomonadati</taxon>
        <taxon>Bacteroidota</taxon>
        <taxon>Flavobacteriia</taxon>
        <taxon>Flavobacteriales</taxon>
        <taxon>Flavobacteriaceae</taxon>
        <taxon>Mesonia</taxon>
    </lineage>
</organism>
<comment type="caution">
    <text evidence="2">The sequence shown here is derived from an EMBL/GenBank/DDBJ whole genome shotgun (WGS) entry which is preliminary data.</text>
</comment>
<evidence type="ECO:0000313" key="2">
    <source>
        <dbReference type="EMBL" id="MDR6302108.1"/>
    </source>
</evidence>